<dbReference type="EMBL" id="FNBH01000004">
    <property type="protein sequence ID" value="SDG38686.1"/>
    <property type="molecule type" value="Genomic_DNA"/>
</dbReference>
<feature type="domain" description="GEVED" evidence="2">
    <location>
        <begin position="739"/>
        <end position="842"/>
    </location>
</feature>
<evidence type="ECO:0000313" key="3">
    <source>
        <dbReference type="EMBL" id="SDG38686.1"/>
    </source>
</evidence>
<feature type="region of interest" description="Disordered" evidence="1">
    <location>
        <begin position="2053"/>
        <end position="2075"/>
    </location>
</feature>
<name>A0A1G7TTL0_9FLAO</name>
<evidence type="ECO:0000313" key="4">
    <source>
        <dbReference type="Proteomes" id="UP000199203"/>
    </source>
</evidence>
<feature type="region of interest" description="Disordered" evidence="1">
    <location>
        <begin position="1858"/>
        <end position="1879"/>
    </location>
</feature>
<dbReference type="SUPFAM" id="SSF50985">
    <property type="entry name" value="RCC1/BLIP-II"/>
    <property type="match status" value="1"/>
</dbReference>
<dbReference type="STRING" id="454006.SAMN05421825_3219"/>
<feature type="domain" description="GEVED" evidence="2">
    <location>
        <begin position="1138"/>
        <end position="1247"/>
    </location>
</feature>
<feature type="domain" description="GEVED" evidence="2">
    <location>
        <begin position="939"/>
        <end position="1044"/>
    </location>
</feature>
<sequence>MKPKINFFQRHNFRLAWFVLMTFSGITTIKSQNLLTESFNYASGTTLTTANWTVLAAGTPAVNVSSGNLAYPGTLANNLGNKVSLTATGQDVLRSFTAVTLNATTPAVYASAIVNVSTAQATGDYFMSLNNNQVYIRSNGAGFSFGVLRATGTVSYESTVRSFNTNIRIVLKYEQVTGAANNIVKLYVNPPLESEPAVADASHTGTAADITSVSYVALIQGAAANAPTLDVDGITVGTTWASIASAIYDYGDVPTTYDNTKDGVYAPATHSLLTGLSLGTILPDLELAPNSVAAGADNNGTNGDGTDEDAINVSANQIRKGVPYTLSIPVTNTPVAATRYLYGWIDFNSDGKFQLEEAATVVSFSTAGSSTQTLSWTGAQTGTLATGATKLFMRVRLSDRSFINTMDATIDERSIGNGALSTGSAVDYPTVANGEVEDYQIEVVNTFDYGDVPATFENSKDGVALPALHAPVSGFNIGTLLDLESAPSNVVVGADNNGTNGDGADEDGITALTSVTPGVIYSTIVPVNIPSTLTGTKYLYGWLDLNGDGRFQLAEVASATTTAVTATNVTLSWTAAQTATIAAGTTKIYLRLRLSNLSLFDFTTVASGGATIDERSVGNGAVSAADATNALTTAFGEVEDYQLSVGLFDMGDTPISYDTSKDGVVLPAVHMALTGFMLGSVAPDVEQVPASVATGTDNNGSNGDGADEDAINVVAHKIKSSVPYILSVPINNPTAVTKYLYGWIDFNNNGKFESTEFATAMTSAVMGSSTPTLTWTAAQTATITADKLYMRLRLSNRALLDFTSGTGAADMDERSIGNGAAAAGNPANHATPVNGEVEDYQIELDNTFDYGDVPATFENNKDGVVLPALHASILGFSIGKLLDTELAPTSVASGADNNGTNGDGADEDGITTVTSVSPNVAYSINVPVNVPNALSGTKYLYGWLDFNGDGRFQLGEVAIGNVTGVGEQLSTLTWTVAQTATIASGTTKIYLRLRLSNLSLFDFTTAASGGATIDERSVGNGATSGAVATNALTSPFGEVEDYQLPVGLYDFGDAPVGYDTNSASTFVPARHMANQLYTIGAIVDAEQAAQNVATGADNNGTNGDGADEDGTDVATITRGAPFNFFTNINAPVASSAIAWIDFNNDGKFQATEAAYATSTDTTSGYQTTTTGASTVNFWFRGAQTSQIPAGVTNLYARVRLTATAGADATATTGIDERSIGDGAAGTTVATYGTYTLPSFGEVEDYRFTVGTNVYDFGDAPVSYDMDKDGTAPSNFKPARNAASYNLYLGTTWDHESGPASVTNPNDDNNPNGDGSDEDGITDPLYVNPSAINTFTLGVKNYTGANATLMVWIDFNNNGRFEVGEKQTVSAPVGGYAQPISFTAAQTGAIATSTNKVYMRARLIQAEGGVTLGDNANAVVDEFAIGDGLSTGLYGYVALGEVEDYQLQVVRDFGDVPASYENSNPAFQSNGGTPDVYMGTGVDFEFAPQSVAAGVDNNGTNGDGTDEDAFSAPLTITSGSQFTIRIPVTTTGTTSNLYGWIDFNGDGVFNGNEAAVSTAVTAGQMTLTWPATAASPAVIAAGKAYVRLRLSSAALTNSNAAALIDTRSYGGSSALGEIEDYRFNIVSNVYDYGDAPAIYSRNQAGVNVEPRQSLSDVLRLGATIDIESAANTVADNNGTNGDGTDEDGITTVMAVYEGTAYYTDVEVFNNSGANKTLYGWIDFDNDGYFETSEVETVSVPSSPTQQKVQLTWTNTLSGTIPVGATNVYMRLRISEGALADNANVLLDERSIGDGLTTGIYGAVFGGEVEDYRLPVATTYDYGDAPVTYDDSRNNVNAPARQAVSSALYIGNAAPDSEATKQTSATAIGDDNNGTDDEDGVKISPMYAGGGYAYSVRVKTYNNTAGARTLYGWVDFNNDGRFQVGEATTVSVPIAAAQGYVTLNWTALQNTITGSPSNLKLRLRLSEGTLTDFTTGAPGLLVDERALADGLATGEYHATTPVIYNGEVEDHIIPMTTQLDYGDVPVDFEENFIGASIPARHRQVEDLMIGSTIDIENGPQSVTGGSNNTGTNGDGLDEDGIDNTVPLPTLYSGAEYATLINVKNNLATAATLHAWIDLDGNGRFTKSEYTSTTVPANAGDYVSKLSWAMPTYTSTANYTYMRVRLTNATSATFTDNDSTDNVDERSIGDGLATGAYGTIPQNGEVEDYYLPAVPNVNTTIDCNNDDDRLGVADPLQALFHGTIVKLRNSEFLVFGNSAAANGTDQMTPVKVTPANGYNYPGVPLLLTGASYVWNHQYMLLSSAGLYVWGLGNASATNAPAVFSGGNSFHQVALPAGVGPASIQFMDAGISNSSVGSLTLLTKAGEIWVYSNTVGSNVQGDGNMIATGWHQVMTDAGTPLAGMKDVRNVGASAIATNGSEFYTWGNNVFLGDGQTASDKNYATKMTTPTGISLPVKQQDISHSLSSTSYFLRDSAGKVFVLGNNANGQLGLGNTVDSKIWRTINFMNEEPNASGNQTDVTKPIRPVKWIAANNHDNSYGTLLNVITDEKRIYSTGENGGSRSGVVNPTSTQILTAVTIGNGTAMLPGEMTYVEAGGHISIAVQAGSDRFGYVGHTIDGSDGCGGCTGTPTEYNFTKTPAIGQVCGNKLLDYGDLDDRYNLGDKASHEISYIPEDNKLFLGIVPPDAENGPQFTVTASGNDAFGDDTTGFPDDEDALNATHYIPAQPAQPAIPDNPATPDIDESRPEIPAQPERLEAFLPVKIAGSTYTLSIPLTNNTGSTAYLYGFIDWNYNGIFETGEAIEVPVPSSVTQQTIDLTWPDNHAVCGTEVVRSFVRLRLTTEQFVDDATTAADERSFLAAPDGEVEDYYVDWTPAACQNFCYKPGATTGGDTLDTKVGITSLSRAGTDDPDNWPMVRKGGWIALESKTKGFVVNRVAFSDADNDAATMDVPTGISSDNFVEGMMVYDTTNKCLKMYTSTDDGLTFAWYCISTQACPD</sequence>
<feature type="domain" description="GEVED" evidence="2">
    <location>
        <begin position="1908"/>
        <end position="2011"/>
    </location>
</feature>
<dbReference type="RefSeq" id="WP_089874455.1">
    <property type="nucleotide sequence ID" value="NZ_FNBH01000004.1"/>
</dbReference>
<feature type="domain" description="GEVED" evidence="2">
    <location>
        <begin position="2110"/>
        <end position="2208"/>
    </location>
</feature>
<feature type="region of interest" description="Disordered" evidence="1">
    <location>
        <begin position="1295"/>
        <end position="1322"/>
    </location>
</feature>
<feature type="domain" description="GEVED" evidence="2">
    <location>
        <begin position="1716"/>
        <end position="1812"/>
    </location>
</feature>
<feature type="domain" description="GEVED" evidence="2">
    <location>
        <begin position="1535"/>
        <end position="1623"/>
    </location>
</feature>
<proteinExistence type="predicted"/>
<dbReference type="InterPro" id="IPR009091">
    <property type="entry name" value="RCC1/BLIP-II"/>
</dbReference>
<dbReference type="OrthoDB" id="1204817at2"/>
<protein>
    <recommendedName>
        <fullName evidence="2">GEVED domain-containing protein</fullName>
    </recommendedName>
</protein>
<gene>
    <name evidence="3" type="ORF">SAMN05421825_3219</name>
</gene>
<organism evidence="3 4">
    <name type="scientific">Epilithonimonas hungarica</name>
    <dbReference type="NCBI Taxonomy" id="454006"/>
    <lineage>
        <taxon>Bacteria</taxon>
        <taxon>Pseudomonadati</taxon>
        <taxon>Bacteroidota</taxon>
        <taxon>Flavobacteriia</taxon>
        <taxon>Flavobacteriales</taxon>
        <taxon>Weeksellaceae</taxon>
        <taxon>Chryseobacterium group</taxon>
        <taxon>Epilithonimonas</taxon>
    </lineage>
</organism>
<accession>A0A1G7TTL0</accession>
<reference evidence="4" key="1">
    <citation type="submission" date="2016-10" db="EMBL/GenBank/DDBJ databases">
        <authorList>
            <person name="Varghese N."/>
            <person name="Submissions S."/>
        </authorList>
    </citation>
    <scope>NUCLEOTIDE SEQUENCE [LARGE SCALE GENOMIC DNA]</scope>
    <source>
        <strain evidence="4">DSM 19684</strain>
    </source>
</reference>
<dbReference type="Pfam" id="PF20009">
    <property type="entry name" value="GEVED"/>
    <property type="match status" value="11"/>
</dbReference>
<feature type="domain" description="GEVED" evidence="2">
    <location>
        <begin position="1348"/>
        <end position="1447"/>
    </location>
</feature>
<evidence type="ECO:0000259" key="2">
    <source>
        <dbReference type="Pfam" id="PF20009"/>
    </source>
</evidence>
<feature type="domain" description="GEVED" evidence="2">
    <location>
        <begin position="2779"/>
        <end position="2866"/>
    </location>
</feature>
<dbReference type="Gene3D" id="2.130.10.30">
    <property type="entry name" value="Regulator of chromosome condensation 1/beta-lactamase-inhibitor protein II"/>
    <property type="match status" value="1"/>
</dbReference>
<feature type="domain" description="GEVED" evidence="2">
    <location>
        <begin position="340"/>
        <end position="441"/>
    </location>
</feature>
<feature type="domain" description="GEVED" evidence="2">
    <location>
        <begin position="538"/>
        <end position="643"/>
    </location>
</feature>
<dbReference type="InterPro" id="IPR045474">
    <property type="entry name" value="GEVED"/>
</dbReference>
<keyword evidence="4" id="KW-1185">Reference proteome</keyword>
<evidence type="ECO:0000256" key="1">
    <source>
        <dbReference type="SAM" id="MobiDB-lite"/>
    </source>
</evidence>
<dbReference type="Proteomes" id="UP000199203">
    <property type="component" value="Unassembled WGS sequence"/>
</dbReference>
<feature type="compositionally biased region" description="Low complexity" evidence="1">
    <location>
        <begin position="1303"/>
        <end position="1313"/>
    </location>
</feature>